<organism evidence="1 2">
    <name type="scientific">Clitoria ternatea</name>
    <name type="common">Butterfly pea</name>
    <dbReference type="NCBI Taxonomy" id="43366"/>
    <lineage>
        <taxon>Eukaryota</taxon>
        <taxon>Viridiplantae</taxon>
        <taxon>Streptophyta</taxon>
        <taxon>Embryophyta</taxon>
        <taxon>Tracheophyta</taxon>
        <taxon>Spermatophyta</taxon>
        <taxon>Magnoliopsida</taxon>
        <taxon>eudicotyledons</taxon>
        <taxon>Gunneridae</taxon>
        <taxon>Pentapetalae</taxon>
        <taxon>rosids</taxon>
        <taxon>fabids</taxon>
        <taxon>Fabales</taxon>
        <taxon>Fabaceae</taxon>
        <taxon>Papilionoideae</taxon>
        <taxon>50 kb inversion clade</taxon>
        <taxon>NPAAA clade</taxon>
        <taxon>indigoferoid/millettioid clade</taxon>
        <taxon>Phaseoleae</taxon>
        <taxon>Clitoria</taxon>
    </lineage>
</organism>
<sequence length="83" mass="9541">MLNRNPQFNEEVRSVDANGKRIPLGRRRLELLPFNAVWEKVQNTPPNGYKALKPEARQSLPSSDLVALRTKKSPSTVFLRREI</sequence>
<proteinExistence type="predicted"/>
<dbReference type="EMBL" id="JAYKXN010000004">
    <property type="protein sequence ID" value="KAK7294530.1"/>
    <property type="molecule type" value="Genomic_DNA"/>
</dbReference>
<name>A0AAN9PD52_CLITE</name>
<reference evidence="1 2" key="1">
    <citation type="submission" date="2024-01" db="EMBL/GenBank/DDBJ databases">
        <title>The genomes of 5 underutilized Papilionoideae crops provide insights into root nodulation and disease resistance.</title>
        <authorList>
            <person name="Yuan L."/>
        </authorList>
    </citation>
    <scope>NUCLEOTIDE SEQUENCE [LARGE SCALE GENOMIC DNA]</scope>
    <source>
        <strain evidence="1">LY-2023</strain>
        <tissue evidence="1">Leaf</tissue>
    </source>
</reference>
<evidence type="ECO:0000313" key="2">
    <source>
        <dbReference type="Proteomes" id="UP001359559"/>
    </source>
</evidence>
<protein>
    <submittedName>
        <fullName evidence="1">Uncharacterized protein</fullName>
    </submittedName>
</protein>
<gene>
    <name evidence="1" type="ORF">RJT34_17419</name>
</gene>
<comment type="caution">
    <text evidence="1">The sequence shown here is derived from an EMBL/GenBank/DDBJ whole genome shotgun (WGS) entry which is preliminary data.</text>
</comment>
<dbReference type="Proteomes" id="UP001359559">
    <property type="component" value="Unassembled WGS sequence"/>
</dbReference>
<accession>A0AAN9PD52</accession>
<evidence type="ECO:0000313" key="1">
    <source>
        <dbReference type="EMBL" id="KAK7294530.1"/>
    </source>
</evidence>
<keyword evidence="2" id="KW-1185">Reference proteome</keyword>
<dbReference type="AlphaFoldDB" id="A0AAN9PD52"/>